<evidence type="ECO:0000256" key="1">
    <source>
        <dbReference type="ARBA" id="ARBA00005417"/>
    </source>
</evidence>
<comment type="similarity">
    <text evidence="1">Belongs to the ABC transporter superfamily.</text>
</comment>
<dbReference type="RefSeq" id="WP_091837721.1">
    <property type="nucleotide sequence ID" value="NZ_FOAN01000006.1"/>
</dbReference>
<name>A0A1H7UID5_9HYPH</name>
<organism evidence="8 9">
    <name type="scientific">Bosea lupini</name>
    <dbReference type="NCBI Taxonomy" id="1036779"/>
    <lineage>
        <taxon>Bacteria</taxon>
        <taxon>Pseudomonadati</taxon>
        <taxon>Pseudomonadota</taxon>
        <taxon>Alphaproteobacteria</taxon>
        <taxon>Hyphomicrobiales</taxon>
        <taxon>Boseaceae</taxon>
        <taxon>Bosea</taxon>
    </lineage>
</organism>
<gene>
    <name evidence="8" type="ORF">SAMN04515666_106262</name>
</gene>
<evidence type="ECO:0000313" key="9">
    <source>
        <dbReference type="Proteomes" id="UP000199664"/>
    </source>
</evidence>
<dbReference type="InterPro" id="IPR003593">
    <property type="entry name" value="AAA+_ATPase"/>
</dbReference>
<keyword evidence="5" id="KW-1278">Translocase</keyword>
<dbReference type="GO" id="GO:0016887">
    <property type="term" value="F:ATP hydrolysis activity"/>
    <property type="evidence" value="ECO:0007669"/>
    <property type="project" value="InterPro"/>
</dbReference>
<dbReference type="AlphaFoldDB" id="A0A1H7UID5"/>
<keyword evidence="4 8" id="KW-0067">ATP-binding</keyword>
<dbReference type="STRING" id="1036779.SAMN04515666_106262"/>
<proteinExistence type="inferred from homology"/>
<comment type="function">
    <text evidence="6">Part of the ABC transporter complex HmuTUV involved in hemin import. Responsible for energy coupling to the transport system.</text>
</comment>
<keyword evidence="2" id="KW-0813">Transport</keyword>
<dbReference type="SMART" id="SM00382">
    <property type="entry name" value="AAA"/>
    <property type="match status" value="1"/>
</dbReference>
<dbReference type="Pfam" id="PF00005">
    <property type="entry name" value="ABC_tran"/>
    <property type="match status" value="1"/>
</dbReference>
<evidence type="ECO:0000256" key="2">
    <source>
        <dbReference type="ARBA" id="ARBA00022448"/>
    </source>
</evidence>
<dbReference type="Gene3D" id="3.40.50.300">
    <property type="entry name" value="P-loop containing nucleotide triphosphate hydrolases"/>
    <property type="match status" value="1"/>
</dbReference>
<dbReference type="OrthoDB" id="9810077at2"/>
<feature type="domain" description="ABC transporter" evidence="7">
    <location>
        <begin position="3"/>
        <end position="238"/>
    </location>
</feature>
<dbReference type="PANTHER" id="PTHR42794:SF1">
    <property type="entry name" value="HEMIN IMPORT ATP-BINDING PROTEIN HMUV"/>
    <property type="match status" value="1"/>
</dbReference>
<keyword evidence="9" id="KW-1185">Reference proteome</keyword>
<dbReference type="Proteomes" id="UP000199664">
    <property type="component" value="Unassembled WGS sequence"/>
</dbReference>
<dbReference type="EMBL" id="FOAN01000006">
    <property type="protein sequence ID" value="SEL96027.1"/>
    <property type="molecule type" value="Genomic_DNA"/>
</dbReference>
<evidence type="ECO:0000256" key="5">
    <source>
        <dbReference type="ARBA" id="ARBA00022967"/>
    </source>
</evidence>
<dbReference type="InterPro" id="IPR017871">
    <property type="entry name" value="ABC_transporter-like_CS"/>
</dbReference>
<keyword evidence="3" id="KW-0547">Nucleotide-binding</keyword>
<evidence type="ECO:0000256" key="6">
    <source>
        <dbReference type="ARBA" id="ARBA00037066"/>
    </source>
</evidence>
<dbReference type="PANTHER" id="PTHR42794">
    <property type="entry name" value="HEMIN IMPORT ATP-BINDING PROTEIN HMUV"/>
    <property type="match status" value="1"/>
</dbReference>
<dbReference type="SUPFAM" id="SSF52540">
    <property type="entry name" value="P-loop containing nucleoside triphosphate hydrolases"/>
    <property type="match status" value="1"/>
</dbReference>
<evidence type="ECO:0000313" key="8">
    <source>
        <dbReference type="EMBL" id="SEL96027.1"/>
    </source>
</evidence>
<dbReference type="InterPro" id="IPR003439">
    <property type="entry name" value="ABC_transporter-like_ATP-bd"/>
</dbReference>
<evidence type="ECO:0000259" key="7">
    <source>
        <dbReference type="PROSITE" id="PS50893"/>
    </source>
</evidence>
<evidence type="ECO:0000256" key="3">
    <source>
        <dbReference type="ARBA" id="ARBA00022741"/>
    </source>
</evidence>
<dbReference type="InterPro" id="IPR027417">
    <property type="entry name" value="P-loop_NTPase"/>
</dbReference>
<sequence>MRIEANGIAIAFDGKPILSGIDLALRPGELVGLIGANGAGKTTLLRILADLLPPAAGTVLYDGKPARTLGRRALAQRLAFLAQGGSVQWQMRAEAVVALGRLPHRRPFADLTEADRAAISNAFAATDASAFRERSLGSLSGGERMRVLLARALAVEAEMLLADEPLVGLDPRHQLEAMALFRRIAAAGTGVVVVLHDLSLAGRFCDRLVLLESGRILADGPPATVLDDDNLARAFGIAVARGKRGGEDFVLPWQALTNEEASR</sequence>
<protein>
    <submittedName>
        <fullName evidence="8">Iron complex transport system ATP-binding protein</fullName>
    </submittedName>
</protein>
<dbReference type="PROSITE" id="PS00211">
    <property type="entry name" value="ABC_TRANSPORTER_1"/>
    <property type="match status" value="1"/>
</dbReference>
<dbReference type="PROSITE" id="PS50893">
    <property type="entry name" value="ABC_TRANSPORTER_2"/>
    <property type="match status" value="1"/>
</dbReference>
<evidence type="ECO:0000256" key="4">
    <source>
        <dbReference type="ARBA" id="ARBA00022840"/>
    </source>
</evidence>
<reference evidence="9" key="1">
    <citation type="submission" date="2016-10" db="EMBL/GenBank/DDBJ databases">
        <authorList>
            <person name="Varghese N."/>
            <person name="Submissions S."/>
        </authorList>
    </citation>
    <scope>NUCLEOTIDE SEQUENCE [LARGE SCALE GENOMIC DNA]</scope>
    <source>
        <strain evidence="9">LMG 26383,CCUG 61248,R- 45681</strain>
    </source>
</reference>
<accession>A0A1H7UID5</accession>
<dbReference type="GO" id="GO:0005524">
    <property type="term" value="F:ATP binding"/>
    <property type="evidence" value="ECO:0007669"/>
    <property type="project" value="UniProtKB-KW"/>
</dbReference>